<feature type="transmembrane region" description="Helical" evidence="5">
    <location>
        <begin position="12"/>
        <end position="32"/>
    </location>
</feature>
<feature type="active site" description="Nucleophile" evidence="4">
    <location>
        <position position="46"/>
    </location>
</feature>
<evidence type="ECO:0000256" key="4">
    <source>
        <dbReference type="PROSITE-ProRule" id="PRU01161"/>
    </source>
</evidence>
<dbReference type="PANTHER" id="PTHR14226:SF29">
    <property type="entry name" value="NEUROPATHY TARGET ESTERASE SWS"/>
    <property type="match status" value="1"/>
</dbReference>
<dbReference type="RefSeq" id="WP_069810668.1">
    <property type="nucleotide sequence ID" value="NZ_CP017305.1"/>
</dbReference>
<dbReference type="AlphaFoldDB" id="A0A1D8CZV6"/>
<dbReference type="InterPro" id="IPR002641">
    <property type="entry name" value="PNPLA_dom"/>
</dbReference>
<gene>
    <name evidence="7" type="ORF">BIU88_10230</name>
</gene>
<evidence type="ECO:0000256" key="1">
    <source>
        <dbReference type="ARBA" id="ARBA00022801"/>
    </source>
</evidence>
<keyword evidence="2 4" id="KW-0442">Lipid degradation</keyword>
<name>A0A1D8CZV6_CHLLM</name>
<dbReference type="OrthoDB" id="9770965at2"/>
<dbReference type="STRING" id="274537.BIU88_10230"/>
<dbReference type="Pfam" id="PF01734">
    <property type="entry name" value="Patatin"/>
    <property type="match status" value="1"/>
</dbReference>
<feature type="domain" description="PNPLA" evidence="6">
    <location>
        <begin position="13"/>
        <end position="171"/>
    </location>
</feature>
<comment type="caution">
    <text evidence="4">Lacks conserved residue(s) required for the propagation of feature annotation.</text>
</comment>
<proteinExistence type="predicted"/>
<accession>A0A1D8CZV6</accession>
<evidence type="ECO:0000313" key="7">
    <source>
        <dbReference type="EMBL" id="AOS84476.1"/>
    </source>
</evidence>
<dbReference type="KEGG" id="clz:BIU88_10230"/>
<evidence type="ECO:0000256" key="3">
    <source>
        <dbReference type="ARBA" id="ARBA00023098"/>
    </source>
</evidence>
<keyword evidence="1 4" id="KW-0378">Hydrolase</keyword>
<feature type="short sequence motif" description="GXSXG" evidence="4">
    <location>
        <begin position="44"/>
        <end position="48"/>
    </location>
</feature>
<organism evidence="7 8">
    <name type="scientific">Chlorobaculum limnaeum</name>
    <dbReference type="NCBI Taxonomy" id="274537"/>
    <lineage>
        <taxon>Bacteria</taxon>
        <taxon>Pseudomonadati</taxon>
        <taxon>Chlorobiota</taxon>
        <taxon>Chlorobiia</taxon>
        <taxon>Chlorobiales</taxon>
        <taxon>Chlorobiaceae</taxon>
        <taxon>Chlorobaculum</taxon>
    </lineage>
</organism>
<dbReference type="GO" id="GO:0016042">
    <property type="term" value="P:lipid catabolic process"/>
    <property type="evidence" value="ECO:0007669"/>
    <property type="project" value="UniProtKB-UniRule"/>
</dbReference>
<evidence type="ECO:0000313" key="8">
    <source>
        <dbReference type="Proteomes" id="UP000095185"/>
    </source>
</evidence>
<dbReference type="InterPro" id="IPR016035">
    <property type="entry name" value="Acyl_Trfase/lysoPLipase"/>
</dbReference>
<keyword evidence="5" id="KW-1133">Transmembrane helix</keyword>
<dbReference type="GO" id="GO:0016787">
    <property type="term" value="F:hydrolase activity"/>
    <property type="evidence" value="ECO:0007669"/>
    <property type="project" value="UniProtKB-UniRule"/>
</dbReference>
<sequence length="260" mass="28260">MERADKTSKRTGLAFGGGVVLGAAHIGVLRAMEESGFRAECVAGTSIGSFIAAMHAFGKSWREIEAVALDLDWYDLSGLTISSYGLLSNRKFGEIVRKQLGSRRIEDAPVPLAIVATDICTGNEVVLRKGDVATAVMASSSIPGIFKPVEQGEMLLVDGVLVENVPVSPLKEMGASKIVCIDLFGRHSFRRPEHLPDLLLNAFYSAMRAISQIQIRESDLVITPDLSRFSLVDMSAVPEILDTGYRESRPLLEAWMAAHR</sequence>
<reference evidence="7" key="1">
    <citation type="submission" date="2016-09" db="EMBL/GenBank/DDBJ databases">
        <title>Genome sequence of Chlorobaculum limnaeum.</title>
        <authorList>
            <person name="Liu Z."/>
            <person name="Tank M."/>
            <person name="Bryant D.A."/>
        </authorList>
    </citation>
    <scope>NUCLEOTIDE SEQUENCE [LARGE SCALE GENOMIC DNA]</scope>
    <source>
        <strain evidence="7">DSM 1677</strain>
    </source>
</reference>
<evidence type="ECO:0000259" key="6">
    <source>
        <dbReference type="PROSITE" id="PS51635"/>
    </source>
</evidence>
<dbReference type="InterPro" id="IPR050301">
    <property type="entry name" value="NTE"/>
</dbReference>
<dbReference type="Proteomes" id="UP000095185">
    <property type="component" value="Chromosome"/>
</dbReference>
<dbReference type="PROSITE" id="PS51635">
    <property type="entry name" value="PNPLA"/>
    <property type="match status" value="1"/>
</dbReference>
<keyword evidence="8" id="KW-1185">Reference proteome</keyword>
<evidence type="ECO:0000256" key="2">
    <source>
        <dbReference type="ARBA" id="ARBA00022963"/>
    </source>
</evidence>
<keyword evidence="5" id="KW-0812">Transmembrane</keyword>
<dbReference type="CDD" id="cd07205">
    <property type="entry name" value="Pat_PNPLA6_PNPLA7_NTE1_like"/>
    <property type="match status" value="1"/>
</dbReference>
<evidence type="ECO:0000256" key="5">
    <source>
        <dbReference type="SAM" id="Phobius"/>
    </source>
</evidence>
<protein>
    <submittedName>
        <fullName evidence="7">Patatin</fullName>
    </submittedName>
</protein>
<dbReference type="SUPFAM" id="SSF52151">
    <property type="entry name" value="FabD/lysophospholipase-like"/>
    <property type="match status" value="1"/>
</dbReference>
<keyword evidence="3 4" id="KW-0443">Lipid metabolism</keyword>
<dbReference type="PANTHER" id="PTHR14226">
    <property type="entry name" value="NEUROPATHY TARGET ESTERASE/SWISS CHEESE D.MELANOGASTER"/>
    <property type="match status" value="1"/>
</dbReference>
<feature type="active site" description="Proton acceptor" evidence="4">
    <location>
        <position position="158"/>
    </location>
</feature>
<dbReference type="Gene3D" id="3.40.1090.10">
    <property type="entry name" value="Cytosolic phospholipase A2 catalytic domain"/>
    <property type="match status" value="1"/>
</dbReference>
<dbReference type="EMBL" id="CP017305">
    <property type="protein sequence ID" value="AOS84476.1"/>
    <property type="molecule type" value="Genomic_DNA"/>
</dbReference>
<keyword evidence="5" id="KW-0472">Membrane</keyword>